<organism evidence="2 3">
    <name type="scientific">Gymnopilus dilepis</name>
    <dbReference type="NCBI Taxonomy" id="231916"/>
    <lineage>
        <taxon>Eukaryota</taxon>
        <taxon>Fungi</taxon>
        <taxon>Dikarya</taxon>
        <taxon>Basidiomycota</taxon>
        <taxon>Agaricomycotina</taxon>
        <taxon>Agaricomycetes</taxon>
        <taxon>Agaricomycetidae</taxon>
        <taxon>Agaricales</taxon>
        <taxon>Agaricineae</taxon>
        <taxon>Hymenogastraceae</taxon>
        <taxon>Gymnopilus</taxon>
    </lineage>
</organism>
<dbReference type="OrthoDB" id="3053497at2759"/>
<feature type="domain" description="F-box" evidence="1">
    <location>
        <begin position="2"/>
        <end position="51"/>
    </location>
</feature>
<dbReference type="InterPro" id="IPR001810">
    <property type="entry name" value="F-box_dom"/>
</dbReference>
<proteinExistence type="predicted"/>
<sequence>MPDLPPELWTTIFRQLVAVDNTALCRPRILLTNRTWYQVATSIYDLWTRIEITTPHIAQVQFYISHSGALPLDIHLTVLGSMVQDMHPVARLIASHLHRIRLLELHVQQHEDAEHLVQEIGRDQPAPLLEVLSISLRALSPWVFSDSLVYRTTFSSAPRLAHLILPVYPLPRKRSCALIHFPSLTHLTLDARSPFHGQLNPEMVFELLGALVNLESFTFKSTDTCSYFNTSGFPLVESKRLRSVDISAPGWGLDILARIVAPSLQNVCFDTRRDGVLMWSDVLALGISDALRLLSERSPSVTHVELYAVKFSYHHWRYPWLLGEAFPLLQVLKLDDTDITDAVLERTSQTSPHFRRLELRGCPGVTEGGWLSFLSRRDEDFELVVDGRTISR</sequence>
<accession>A0A409WDF5</accession>
<evidence type="ECO:0000259" key="1">
    <source>
        <dbReference type="Pfam" id="PF12937"/>
    </source>
</evidence>
<dbReference type="InParanoid" id="A0A409WDF5"/>
<protein>
    <recommendedName>
        <fullName evidence="1">F-box domain-containing protein</fullName>
    </recommendedName>
</protein>
<dbReference type="AlphaFoldDB" id="A0A409WDF5"/>
<dbReference type="Proteomes" id="UP000284706">
    <property type="component" value="Unassembled WGS sequence"/>
</dbReference>
<name>A0A409WDF5_9AGAR</name>
<dbReference type="Pfam" id="PF12937">
    <property type="entry name" value="F-box-like"/>
    <property type="match status" value="1"/>
</dbReference>
<evidence type="ECO:0000313" key="2">
    <source>
        <dbReference type="EMBL" id="PPQ76490.1"/>
    </source>
</evidence>
<dbReference type="EMBL" id="NHYE01005153">
    <property type="protein sequence ID" value="PPQ76490.1"/>
    <property type="molecule type" value="Genomic_DNA"/>
</dbReference>
<keyword evidence="3" id="KW-1185">Reference proteome</keyword>
<dbReference type="Gene3D" id="3.80.10.10">
    <property type="entry name" value="Ribonuclease Inhibitor"/>
    <property type="match status" value="1"/>
</dbReference>
<gene>
    <name evidence="2" type="ORF">CVT26_012357</name>
</gene>
<reference evidence="2 3" key="1">
    <citation type="journal article" date="2018" name="Evol. Lett.">
        <title>Horizontal gene cluster transfer increased hallucinogenic mushroom diversity.</title>
        <authorList>
            <person name="Reynolds H.T."/>
            <person name="Vijayakumar V."/>
            <person name="Gluck-Thaler E."/>
            <person name="Korotkin H.B."/>
            <person name="Matheny P.B."/>
            <person name="Slot J.C."/>
        </authorList>
    </citation>
    <scope>NUCLEOTIDE SEQUENCE [LARGE SCALE GENOMIC DNA]</scope>
    <source>
        <strain evidence="2 3">SRW20</strain>
    </source>
</reference>
<comment type="caution">
    <text evidence="2">The sequence shown here is derived from an EMBL/GenBank/DDBJ whole genome shotgun (WGS) entry which is preliminary data.</text>
</comment>
<evidence type="ECO:0000313" key="3">
    <source>
        <dbReference type="Proteomes" id="UP000284706"/>
    </source>
</evidence>
<dbReference type="SUPFAM" id="SSF52047">
    <property type="entry name" value="RNI-like"/>
    <property type="match status" value="1"/>
</dbReference>
<dbReference type="InterPro" id="IPR032675">
    <property type="entry name" value="LRR_dom_sf"/>
</dbReference>